<dbReference type="SUPFAM" id="SSF47973">
    <property type="entry name" value="Ribosomal protein S7"/>
    <property type="match status" value="1"/>
</dbReference>
<comment type="similarity">
    <text evidence="1">Belongs to the universal ribosomal protein uS7 family.</text>
</comment>
<dbReference type="CDD" id="cd14867">
    <property type="entry name" value="uS7_Eukaryote"/>
    <property type="match status" value="1"/>
</dbReference>
<dbReference type="CDD" id="cd06662">
    <property type="entry name" value="SURF1"/>
    <property type="match status" value="1"/>
</dbReference>
<organism evidence="6">
    <name type="scientific">Oppiella nova</name>
    <dbReference type="NCBI Taxonomy" id="334625"/>
    <lineage>
        <taxon>Eukaryota</taxon>
        <taxon>Metazoa</taxon>
        <taxon>Ecdysozoa</taxon>
        <taxon>Arthropoda</taxon>
        <taxon>Chelicerata</taxon>
        <taxon>Arachnida</taxon>
        <taxon>Acari</taxon>
        <taxon>Acariformes</taxon>
        <taxon>Sarcoptiformes</taxon>
        <taxon>Oribatida</taxon>
        <taxon>Brachypylina</taxon>
        <taxon>Oppioidea</taxon>
        <taxon>Oppiidae</taxon>
        <taxon>Oppiella</taxon>
    </lineage>
</organism>
<dbReference type="GO" id="GO:0015935">
    <property type="term" value="C:small ribosomal subunit"/>
    <property type="evidence" value="ECO:0007669"/>
    <property type="project" value="InterPro"/>
</dbReference>
<dbReference type="GO" id="GO:0005743">
    <property type="term" value="C:mitochondrial inner membrane"/>
    <property type="evidence" value="ECO:0007669"/>
    <property type="project" value="UniProtKB-SubCell"/>
</dbReference>
<comment type="subcellular location">
    <subcellularLocation>
        <location evidence="4">Mitochondrion inner membrane</location>
        <topology evidence="4">Multi-pass membrane protein</topology>
    </subcellularLocation>
</comment>
<dbReference type="NCBIfam" id="NF003106">
    <property type="entry name" value="PRK04027.1"/>
    <property type="match status" value="1"/>
</dbReference>
<sequence length="459" mass="52168">MATEEWTESTAVAQVGEPVEIKLFGRWSSSDVQVSDISLTDYIAVKEKYARYLPHSAGRYASKRFRKAQCPIVERLTNSMQMHGRNNGKKLLAVRIVKHAFEIIHLLTNENPLQILVNAIINSGPREDSTRIGRAGTVRRQAVDVSPLRRVNLAIWLLCTGAREAAFRNIKTIAECLADELINAAKGSSNSYAIKKKDELERVIPGATFCLGCWQVSRRQWKLNLIDRLEQLVRQPAIDLPQELVLDELNGLEYRKVKLRGRFDNSMEMFISPRCLLKPQEEKSGSVFSVQSKDSFGVWVITPFVVKDRDARILVNRGWIPRSKLDPKSRLNGQTDEEIELTGVVRTTEKRQPFGLKNDNNSNVWHFRDVDALAQRLDALPFILDADYKSTTPGGPIGGQTRVSLRNEHMSYIITWYDFVRHWLLMSAVVRVVEGLCGHCIRLSHSVSHSECIECIEME</sequence>
<dbReference type="InterPro" id="IPR036823">
    <property type="entry name" value="Ribosomal_uS7_dom_sf"/>
</dbReference>
<accession>A0A7R9MEK1</accession>
<keyword evidence="2" id="KW-0689">Ribosomal protein</keyword>
<evidence type="ECO:0000313" key="7">
    <source>
        <dbReference type="Proteomes" id="UP000728032"/>
    </source>
</evidence>
<dbReference type="Proteomes" id="UP000728032">
    <property type="component" value="Unassembled WGS sequence"/>
</dbReference>
<dbReference type="Pfam" id="PF00177">
    <property type="entry name" value="Ribosomal_S7"/>
    <property type="match status" value="1"/>
</dbReference>
<feature type="domain" description="Small ribosomal subunit protein uS7" evidence="5">
    <location>
        <begin position="50"/>
        <end position="203"/>
    </location>
</feature>
<keyword evidence="7" id="KW-1185">Reference proteome</keyword>
<dbReference type="InterPro" id="IPR000235">
    <property type="entry name" value="Ribosomal_uS7"/>
</dbReference>
<evidence type="ECO:0000259" key="5">
    <source>
        <dbReference type="Pfam" id="PF00177"/>
    </source>
</evidence>
<comment type="function">
    <text evidence="4">Probably involved in the biogenesis of the COX complex.</text>
</comment>
<dbReference type="NCBIfam" id="TIGR01028">
    <property type="entry name" value="uS7_euk_arch"/>
    <property type="match status" value="1"/>
</dbReference>
<keyword evidence="3" id="KW-0687">Ribonucleoprotein</keyword>
<evidence type="ECO:0000256" key="3">
    <source>
        <dbReference type="ARBA" id="ARBA00023274"/>
    </source>
</evidence>
<dbReference type="Pfam" id="PF02104">
    <property type="entry name" value="SURF1"/>
    <property type="match status" value="1"/>
</dbReference>
<comment type="similarity">
    <text evidence="4">Belongs to the SURF1 family.</text>
</comment>
<dbReference type="InterPro" id="IPR023798">
    <property type="entry name" value="Ribosomal_uS7_dom"/>
</dbReference>
<dbReference type="EMBL" id="CAJPVJ010013185">
    <property type="protein sequence ID" value="CAG2174723.1"/>
    <property type="molecule type" value="Genomic_DNA"/>
</dbReference>
<evidence type="ECO:0000256" key="1">
    <source>
        <dbReference type="ARBA" id="ARBA00007151"/>
    </source>
</evidence>
<dbReference type="GO" id="GO:0006412">
    <property type="term" value="P:translation"/>
    <property type="evidence" value="ECO:0007669"/>
    <property type="project" value="InterPro"/>
</dbReference>
<protein>
    <recommendedName>
        <fullName evidence="4">SURF1-like protein</fullName>
    </recommendedName>
</protein>
<proteinExistence type="inferred from homology"/>
<dbReference type="InterPro" id="IPR002994">
    <property type="entry name" value="Surf1/Shy1"/>
</dbReference>
<dbReference type="FunFam" id="1.10.455.10:FF:000002">
    <property type="entry name" value="40S ribosomal protein S5"/>
    <property type="match status" value="1"/>
</dbReference>
<dbReference type="OrthoDB" id="10264639at2759"/>
<keyword evidence="4" id="KW-0496">Mitochondrion</keyword>
<evidence type="ECO:0000313" key="6">
    <source>
        <dbReference type="EMBL" id="CAD7657537.1"/>
    </source>
</evidence>
<dbReference type="AlphaFoldDB" id="A0A7R9MEK1"/>
<evidence type="ECO:0000256" key="4">
    <source>
        <dbReference type="RuleBase" id="RU363076"/>
    </source>
</evidence>
<dbReference type="PROSITE" id="PS50895">
    <property type="entry name" value="SURF1"/>
    <property type="match status" value="1"/>
</dbReference>
<gene>
    <name evidence="6" type="ORF">ONB1V03_LOCUS14164</name>
</gene>
<dbReference type="Gene3D" id="1.10.455.10">
    <property type="entry name" value="Ribosomal protein S7 domain"/>
    <property type="match status" value="1"/>
</dbReference>
<name>A0A7R9MEK1_9ACAR</name>
<dbReference type="PANTHER" id="PTHR11205">
    <property type="entry name" value="RIBOSOMAL PROTEIN S7"/>
    <property type="match status" value="1"/>
</dbReference>
<dbReference type="EMBL" id="OC928010">
    <property type="protein sequence ID" value="CAD7657537.1"/>
    <property type="molecule type" value="Genomic_DNA"/>
</dbReference>
<dbReference type="GO" id="GO:0003735">
    <property type="term" value="F:structural constituent of ribosome"/>
    <property type="evidence" value="ECO:0007669"/>
    <property type="project" value="InterPro"/>
</dbReference>
<keyword evidence="4" id="KW-0999">Mitochondrion inner membrane</keyword>
<evidence type="ECO:0000256" key="2">
    <source>
        <dbReference type="ARBA" id="ARBA00022980"/>
    </source>
</evidence>
<dbReference type="InterPro" id="IPR005716">
    <property type="entry name" value="Ribosomal_uS7_euk/arc"/>
</dbReference>
<reference evidence="6" key="1">
    <citation type="submission" date="2020-11" db="EMBL/GenBank/DDBJ databases">
        <authorList>
            <person name="Tran Van P."/>
        </authorList>
    </citation>
    <scope>NUCLEOTIDE SEQUENCE</scope>
</reference>
<keyword evidence="4" id="KW-0472">Membrane</keyword>